<reference evidence="1" key="2">
    <citation type="journal article" name="Front. Microbiol.">
        <title>Degradative Capacity of Two Strains of Rhodonia placenta: From Phenotype to Genotype.</title>
        <authorList>
            <person name="Kolle M."/>
            <person name="Horta M.A.C."/>
            <person name="Nowrousian M."/>
            <person name="Ohm R.A."/>
            <person name="Benz J.P."/>
            <person name="Pilgard A."/>
        </authorList>
    </citation>
    <scope>NUCLEOTIDE SEQUENCE</scope>
    <source>
        <strain evidence="1">FPRL280</strain>
    </source>
</reference>
<dbReference type="EMBL" id="JADOXO010000056">
    <property type="protein sequence ID" value="KAF9816491.1"/>
    <property type="molecule type" value="Genomic_DNA"/>
</dbReference>
<dbReference type="AlphaFoldDB" id="A0A8H7U3K7"/>
<comment type="caution">
    <text evidence="1">The sequence shown here is derived from an EMBL/GenBank/DDBJ whole genome shotgun (WGS) entry which is preliminary data.</text>
</comment>
<reference evidence="1" key="1">
    <citation type="submission" date="2020-11" db="EMBL/GenBank/DDBJ databases">
        <authorList>
            <person name="Koelle M."/>
            <person name="Horta M.A.C."/>
            <person name="Nowrousian M."/>
            <person name="Ohm R.A."/>
            <person name="Benz P."/>
            <person name="Pilgard A."/>
        </authorList>
    </citation>
    <scope>NUCLEOTIDE SEQUENCE</scope>
    <source>
        <strain evidence="1">FPRL280</strain>
    </source>
</reference>
<accession>A0A8H7U3K7</accession>
<evidence type="ECO:0000313" key="2">
    <source>
        <dbReference type="Proteomes" id="UP000639403"/>
    </source>
</evidence>
<protein>
    <submittedName>
        <fullName evidence="1">Uncharacterized protein</fullName>
    </submittedName>
</protein>
<proteinExistence type="predicted"/>
<name>A0A8H7U3K7_9APHY</name>
<dbReference type="Proteomes" id="UP000639403">
    <property type="component" value="Unassembled WGS sequence"/>
</dbReference>
<gene>
    <name evidence="1" type="ORF">IEO21_04019</name>
</gene>
<sequence>MLFICSTPVTTWSQIKTGYPALRVIHNNMLRERAIPNAVPSRTAATCDAGSCECRDSDLRPLRPSIKAFVGTLPFFRTLPLPPLKRACEVRSL</sequence>
<evidence type="ECO:0000313" key="1">
    <source>
        <dbReference type="EMBL" id="KAF9816491.1"/>
    </source>
</evidence>
<organism evidence="1 2">
    <name type="scientific">Rhodonia placenta</name>
    <dbReference type="NCBI Taxonomy" id="104341"/>
    <lineage>
        <taxon>Eukaryota</taxon>
        <taxon>Fungi</taxon>
        <taxon>Dikarya</taxon>
        <taxon>Basidiomycota</taxon>
        <taxon>Agaricomycotina</taxon>
        <taxon>Agaricomycetes</taxon>
        <taxon>Polyporales</taxon>
        <taxon>Adustoporiaceae</taxon>
        <taxon>Rhodonia</taxon>
    </lineage>
</organism>